<dbReference type="InterPro" id="IPR051608">
    <property type="entry name" value="RQC_Subunit_NEMF"/>
</dbReference>
<dbReference type="Pfam" id="PF05670">
    <property type="entry name" value="NFACT-R_1"/>
    <property type="match status" value="1"/>
</dbReference>
<accession>H9UIZ0</accession>
<dbReference type="STRING" id="889378.Spiaf_1420"/>
<dbReference type="EMBL" id="CP003282">
    <property type="protein sequence ID" value="AFG37483.1"/>
    <property type="molecule type" value="Genomic_DNA"/>
</dbReference>
<feature type="coiled-coil region" evidence="1">
    <location>
        <begin position="285"/>
        <end position="319"/>
    </location>
</feature>
<dbReference type="KEGG" id="sfc:Spiaf_1420"/>
<dbReference type="PANTHER" id="PTHR15239">
    <property type="entry name" value="NUCLEAR EXPORT MEDIATOR FACTOR NEMF"/>
    <property type="match status" value="1"/>
</dbReference>
<dbReference type="InterPro" id="IPR008532">
    <property type="entry name" value="NFACT_RNA-bd"/>
</dbReference>
<organism evidence="4 5">
    <name type="scientific">Spirochaeta africana (strain ATCC 700263 / DSM 8902 / Z-7692)</name>
    <dbReference type="NCBI Taxonomy" id="889378"/>
    <lineage>
        <taxon>Bacteria</taxon>
        <taxon>Pseudomonadati</taxon>
        <taxon>Spirochaetota</taxon>
        <taxon>Spirochaetia</taxon>
        <taxon>Spirochaetales</taxon>
        <taxon>Spirochaetaceae</taxon>
        <taxon>Spirochaeta</taxon>
    </lineage>
</organism>
<keyword evidence="1" id="KW-0175">Coiled coil</keyword>
<keyword evidence="5" id="KW-1185">Reference proteome</keyword>
<dbReference type="OrthoDB" id="9766163at2"/>
<dbReference type="HOGENOM" id="CLU_022481_2_0_12"/>
<dbReference type="GO" id="GO:0000049">
    <property type="term" value="F:tRNA binding"/>
    <property type="evidence" value="ECO:0007669"/>
    <property type="project" value="TreeGrafter"/>
</dbReference>
<evidence type="ECO:0000259" key="3">
    <source>
        <dbReference type="Pfam" id="PF05670"/>
    </source>
</evidence>
<reference evidence="5" key="1">
    <citation type="journal article" date="2013" name="Stand. Genomic Sci.">
        <title>Complete genome sequence of the halophilic bacterium Spirochaeta africana type strain (Z-7692(T)) from the alkaline Lake Magadi in the East African Rift.</title>
        <authorList>
            <person name="Liolos K."/>
            <person name="Abt B."/>
            <person name="Scheuner C."/>
            <person name="Teshima H."/>
            <person name="Held B."/>
            <person name="Lapidus A."/>
            <person name="Nolan M."/>
            <person name="Lucas S."/>
            <person name="Deshpande S."/>
            <person name="Cheng J.F."/>
            <person name="Tapia R."/>
            <person name="Goodwin L.A."/>
            <person name="Pitluck S."/>
            <person name="Pagani I."/>
            <person name="Ivanova N."/>
            <person name="Mavromatis K."/>
            <person name="Mikhailova N."/>
            <person name="Huntemann M."/>
            <person name="Pati A."/>
            <person name="Chen A."/>
            <person name="Palaniappan K."/>
            <person name="Land M."/>
            <person name="Rohde M."/>
            <person name="Tindall B.J."/>
            <person name="Detter J.C."/>
            <person name="Goker M."/>
            <person name="Bristow J."/>
            <person name="Eisen J.A."/>
            <person name="Markowitz V."/>
            <person name="Hugenholtz P."/>
            <person name="Woyke T."/>
            <person name="Klenk H.P."/>
            <person name="Kyrpides N.C."/>
        </authorList>
    </citation>
    <scope>NUCLEOTIDE SEQUENCE</scope>
    <source>
        <strain evidence="5">ATCC 700263 / DSM 8902 / Z-7692</strain>
    </source>
</reference>
<dbReference type="GO" id="GO:1990112">
    <property type="term" value="C:RQC complex"/>
    <property type="evidence" value="ECO:0007669"/>
    <property type="project" value="TreeGrafter"/>
</dbReference>
<protein>
    <submittedName>
        <fullName evidence="4">Putative RNA-binding protein, snRNP like protein</fullName>
    </submittedName>
</protein>
<dbReference type="Pfam" id="PF05833">
    <property type="entry name" value="NFACT_N"/>
    <property type="match status" value="2"/>
</dbReference>
<evidence type="ECO:0000256" key="1">
    <source>
        <dbReference type="SAM" id="Coils"/>
    </source>
</evidence>
<feature type="region of interest" description="Disordered" evidence="2">
    <location>
        <begin position="144"/>
        <end position="163"/>
    </location>
</feature>
<gene>
    <name evidence="4" type="ordered locus">Spiaf_1420</name>
</gene>
<dbReference type="GO" id="GO:0072344">
    <property type="term" value="P:rescue of stalled ribosome"/>
    <property type="evidence" value="ECO:0007669"/>
    <property type="project" value="TreeGrafter"/>
</dbReference>
<dbReference type="PATRIC" id="fig|889378.3.peg.1411"/>
<evidence type="ECO:0000313" key="5">
    <source>
        <dbReference type="Proteomes" id="UP000007383"/>
    </source>
</evidence>
<evidence type="ECO:0000313" key="4">
    <source>
        <dbReference type="EMBL" id="AFG37483.1"/>
    </source>
</evidence>
<evidence type="ECO:0000256" key="2">
    <source>
        <dbReference type="SAM" id="MobiDB-lite"/>
    </source>
</evidence>
<dbReference type="eggNOG" id="COG1293">
    <property type="taxonomic scope" value="Bacteria"/>
</dbReference>
<dbReference type="Proteomes" id="UP000007383">
    <property type="component" value="Chromosome"/>
</dbReference>
<dbReference type="GO" id="GO:0043023">
    <property type="term" value="F:ribosomal large subunit binding"/>
    <property type="evidence" value="ECO:0007669"/>
    <property type="project" value="TreeGrafter"/>
</dbReference>
<dbReference type="RefSeq" id="WP_014455467.1">
    <property type="nucleotide sequence ID" value="NC_017098.1"/>
</dbReference>
<dbReference type="Gene3D" id="2.30.310.10">
    <property type="entry name" value="ibrinogen binding protein from staphylococcus aureus domain"/>
    <property type="match status" value="1"/>
</dbReference>
<proteinExistence type="predicted"/>
<sequence length="470" mass="53963">MSLNWQEIDCVLDELQLPGCFIQKIKQPDFRTLVLDLYRPGEAFPLLFSLQDRRIRLHRTRHVPPNTKGSQRFAQLLRSHIQGGRITAVEHHNKDRIVRLDITHTDTSYRLWFRLWGGKANILLTDPSNEIIDAFLRRPQHGEASGHQLVLPEPSGSPDPDRFPVRQTAYTERERDFNRAIDEEYFHSEQNERLQQLQRSHTRQLQTRAAKLRKQLQDLSRARDESGRIDQYQTWGTLLLTHMHTLQPGAETHIEVPDYSGHRISIPIDPALSLPENADRLFAKAKKARHSADRTRDLLQAVQEELAQVEQRIQAIAERPEQLLENEVRSGKSAVRSTPGMPGLQFRSGQCNIVVGRTAAENDTLLRRYVKGNDWWLHSRDTPGAYVFIKPPPGKSVPLEVLLDAGNLAVWYSKAKSAGKADLFYTQVKYLKRVKGGKQGLVIPTQEKNLTVQLDNNRLQRVMGNKQEQI</sequence>
<name>H9UIZ0_SPIAZ</name>
<dbReference type="PANTHER" id="PTHR15239:SF6">
    <property type="entry name" value="RIBOSOME QUALITY CONTROL COMPLEX SUBUNIT NEMF"/>
    <property type="match status" value="1"/>
</dbReference>
<feature type="domain" description="NFACT RNA-binding" evidence="3">
    <location>
        <begin position="349"/>
        <end position="436"/>
    </location>
</feature>
<dbReference type="AlphaFoldDB" id="H9UIZ0"/>